<dbReference type="GO" id="GO:0005737">
    <property type="term" value="C:cytoplasm"/>
    <property type="evidence" value="ECO:0007669"/>
    <property type="project" value="TreeGrafter"/>
</dbReference>
<dbReference type="Gene3D" id="3.40.50.720">
    <property type="entry name" value="NAD(P)-binding Rossmann-like Domain"/>
    <property type="match status" value="1"/>
</dbReference>
<dbReference type="Proteomes" id="UP000093391">
    <property type="component" value="Chromosome"/>
</dbReference>
<dbReference type="GO" id="GO:0004029">
    <property type="term" value="F:aldehyde dehydrogenase (NAD+) activity"/>
    <property type="evidence" value="ECO:0007669"/>
    <property type="project" value="TreeGrafter"/>
</dbReference>
<dbReference type="KEGG" id="ala:BFG52_01990"/>
<dbReference type="SUPFAM" id="SSF51735">
    <property type="entry name" value="NAD(P)-binding Rossmann-fold domains"/>
    <property type="match status" value="1"/>
</dbReference>
<accession>A0A1B2LWB8</accession>
<dbReference type="InterPro" id="IPR001509">
    <property type="entry name" value="Epimerase_deHydtase"/>
</dbReference>
<proteinExistence type="predicted"/>
<dbReference type="EMBL" id="CP016895">
    <property type="protein sequence ID" value="AOA57246.1"/>
    <property type="molecule type" value="Genomic_DNA"/>
</dbReference>
<dbReference type="AlphaFoldDB" id="A0A1B2LWB8"/>
<dbReference type="OrthoDB" id="9808276at2"/>
<dbReference type="InterPro" id="IPR036291">
    <property type="entry name" value="NAD(P)-bd_dom_sf"/>
</dbReference>
<evidence type="ECO:0000313" key="2">
    <source>
        <dbReference type="EMBL" id="AOA57246.1"/>
    </source>
</evidence>
<dbReference type="InterPro" id="IPR051783">
    <property type="entry name" value="NAD(P)-dependent_oxidoreduct"/>
</dbReference>
<gene>
    <name evidence="2" type="ORF">BFG52_01990</name>
</gene>
<dbReference type="Pfam" id="PF01370">
    <property type="entry name" value="Epimerase"/>
    <property type="match status" value="1"/>
</dbReference>
<keyword evidence="3" id="KW-1185">Reference proteome</keyword>
<name>A0A1B2LWB8_9GAMM</name>
<feature type="domain" description="NAD-dependent epimerase/dehydratase" evidence="1">
    <location>
        <begin position="4"/>
        <end position="161"/>
    </location>
</feature>
<dbReference type="PANTHER" id="PTHR48079:SF6">
    <property type="entry name" value="NAD(P)-BINDING DOMAIN-CONTAINING PROTEIN-RELATED"/>
    <property type="match status" value="1"/>
</dbReference>
<evidence type="ECO:0000313" key="3">
    <source>
        <dbReference type="Proteomes" id="UP000093391"/>
    </source>
</evidence>
<dbReference type="STRING" id="1789224.BFG52_01990"/>
<reference evidence="2 3" key="1">
    <citation type="submission" date="2016-08" db="EMBL/GenBank/DDBJ databases">
        <authorList>
            <person name="Seilhamer J.J."/>
        </authorList>
    </citation>
    <scope>NUCLEOTIDE SEQUENCE [LARGE SCALE GENOMIC DNA]</scope>
    <source>
        <strain evidence="2 3">BRTC-1</strain>
    </source>
</reference>
<dbReference type="PANTHER" id="PTHR48079">
    <property type="entry name" value="PROTEIN YEEZ"/>
    <property type="match status" value="1"/>
</dbReference>
<dbReference type="RefSeq" id="WP_067551927.1">
    <property type="nucleotide sequence ID" value="NZ_CP016895.1"/>
</dbReference>
<sequence>MHILLLGYGQTAQRLAQTLSQSDHQITTISRSAKDTAFSNHLIQDVAHLDLSQLAAIDQVYVLLAPAQRSVADYRKTYLDSVAPICRALASHPVQRIVVVSSTRVYGEHQGEQIDDSTPASTTDPYGQILLDMEHAWRQAYPTQCVILRPSGIYGRSVQRLTELALKTTQYRALHWSNRIHIDDLAAFLAHLLHVEQPSAYYLVSDSRPIAMHEILTWFRTQLGLPPFSYAPELTSGKRIFAQRMLDHGFCLQHPDCFQVYRQLAAESASVR</sequence>
<evidence type="ECO:0000259" key="1">
    <source>
        <dbReference type="Pfam" id="PF01370"/>
    </source>
</evidence>
<organism evidence="2 3">
    <name type="scientific">Acinetobacter larvae</name>
    <dbReference type="NCBI Taxonomy" id="1789224"/>
    <lineage>
        <taxon>Bacteria</taxon>
        <taxon>Pseudomonadati</taxon>
        <taxon>Pseudomonadota</taxon>
        <taxon>Gammaproteobacteria</taxon>
        <taxon>Moraxellales</taxon>
        <taxon>Moraxellaceae</taxon>
        <taxon>Acinetobacter</taxon>
    </lineage>
</organism>
<protein>
    <submittedName>
        <fullName evidence="2">NAD(P)-dependent oxidoreductase</fullName>
    </submittedName>
</protein>